<dbReference type="InterPro" id="IPR016024">
    <property type="entry name" value="ARM-type_fold"/>
</dbReference>
<dbReference type="PANTHER" id="PTHR10257">
    <property type="entry name" value="SERINE/THREONINE PROTEIN PHOSPHATASE 2A PP2A REGULATORY SUBUNIT B"/>
    <property type="match status" value="1"/>
</dbReference>
<dbReference type="Proteomes" id="UP000023152">
    <property type="component" value="Unassembled WGS sequence"/>
</dbReference>
<keyword evidence="2" id="KW-1185">Reference proteome</keyword>
<dbReference type="GO" id="GO:0000159">
    <property type="term" value="C:protein phosphatase type 2A complex"/>
    <property type="evidence" value="ECO:0007669"/>
    <property type="project" value="InterPro"/>
</dbReference>
<dbReference type="OrthoDB" id="10264446at2759"/>
<evidence type="ECO:0000313" key="1">
    <source>
        <dbReference type="EMBL" id="ETO20475.1"/>
    </source>
</evidence>
<protein>
    <submittedName>
        <fullName evidence="1">Protein phosphatase 2, regulatory subunit B', epsilon isoform a</fullName>
    </submittedName>
</protein>
<dbReference type="InterPro" id="IPR002554">
    <property type="entry name" value="PP2A_B56"/>
</dbReference>
<reference evidence="1 2" key="1">
    <citation type="journal article" date="2013" name="Curr. Biol.">
        <title>The Genome of the Foraminiferan Reticulomyxa filosa.</title>
        <authorList>
            <person name="Glockner G."/>
            <person name="Hulsmann N."/>
            <person name="Schleicher M."/>
            <person name="Noegel A.A."/>
            <person name="Eichinger L."/>
            <person name="Gallinger C."/>
            <person name="Pawlowski J."/>
            <person name="Sierra R."/>
            <person name="Euteneuer U."/>
            <person name="Pillet L."/>
            <person name="Moustafa A."/>
            <person name="Platzer M."/>
            <person name="Groth M."/>
            <person name="Szafranski K."/>
            <person name="Schliwa M."/>
        </authorList>
    </citation>
    <scope>NUCLEOTIDE SEQUENCE [LARGE SCALE GENOMIC DNA]</scope>
</reference>
<accession>X6N2I9</accession>
<dbReference type="GO" id="GO:0019888">
    <property type="term" value="F:protein phosphatase regulator activity"/>
    <property type="evidence" value="ECO:0007669"/>
    <property type="project" value="InterPro"/>
</dbReference>
<dbReference type="Gene3D" id="1.25.10.10">
    <property type="entry name" value="Leucine-rich Repeat Variant"/>
    <property type="match status" value="1"/>
</dbReference>
<proteinExistence type="predicted"/>
<gene>
    <name evidence="1" type="ORF">RFI_16742</name>
</gene>
<dbReference type="InterPro" id="IPR011989">
    <property type="entry name" value="ARM-like"/>
</dbReference>
<dbReference type="SUPFAM" id="SSF48371">
    <property type="entry name" value="ARM repeat"/>
    <property type="match status" value="1"/>
</dbReference>
<name>X6N2I9_RETFI</name>
<dbReference type="PANTHER" id="PTHR10257:SF3">
    <property type="entry name" value="SERINE_THREONINE-PROTEIN PHOSPHATASE 2A 56 KDA REGULATORY SUBUNIT GAMMA ISOFORM"/>
    <property type="match status" value="1"/>
</dbReference>
<organism evidence="1 2">
    <name type="scientific">Reticulomyxa filosa</name>
    <dbReference type="NCBI Taxonomy" id="46433"/>
    <lineage>
        <taxon>Eukaryota</taxon>
        <taxon>Sar</taxon>
        <taxon>Rhizaria</taxon>
        <taxon>Retaria</taxon>
        <taxon>Foraminifera</taxon>
        <taxon>Monothalamids</taxon>
        <taxon>Reticulomyxidae</taxon>
        <taxon>Reticulomyxa</taxon>
    </lineage>
</organism>
<dbReference type="AlphaFoldDB" id="X6N2I9"/>
<dbReference type="EMBL" id="ASPP01012571">
    <property type="protein sequence ID" value="ETO20475.1"/>
    <property type="molecule type" value="Genomic_DNA"/>
</dbReference>
<sequence length="229" mass="26898">MRKYLEGKFINNVIELFVSEDLRERECLKTILHRVYGRFMSMRFCIRALIANMCYRTIYGDRTENGIPEFLEIFCSIIHGFTVPVKKEHKQFLRTVLIPLHKYPYLEKFHEQLVACCVRFVLKDPTIGPMFWPVRSPSKEEMFIAEVANVINAMINDSNELRIKPHQQILFGVIDQLVRCMKSKHHSVAERAILIWSEEAMEILVDMDKASTWPKIIAAFIEVEKLSFV</sequence>
<comment type="caution">
    <text evidence="1">The sequence shown here is derived from an EMBL/GenBank/DDBJ whole genome shotgun (WGS) entry which is preliminary data.</text>
</comment>
<dbReference type="GO" id="GO:0007165">
    <property type="term" value="P:signal transduction"/>
    <property type="evidence" value="ECO:0007669"/>
    <property type="project" value="InterPro"/>
</dbReference>
<evidence type="ECO:0000313" key="2">
    <source>
        <dbReference type="Proteomes" id="UP000023152"/>
    </source>
</evidence>
<dbReference type="Pfam" id="PF01603">
    <property type="entry name" value="B56"/>
    <property type="match status" value="1"/>
</dbReference>